<protein>
    <submittedName>
        <fullName evidence="4">Thioredoxin reductase</fullName>
    </submittedName>
</protein>
<evidence type="ECO:0000259" key="3">
    <source>
        <dbReference type="Pfam" id="PF07992"/>
    </source>
</evidence>
<dbReference type="Gene3D" id="3.50.50.60">
    <property type="entry name" value="FAD/NAD(P)-binding domain"/>
    <property type="match status" value="2"/>
</dbReference>
<reference evidence="4 5" key="1">
    <citation type="submission" date="2011-11" db="EMBL/GenBank/DDBJ databases">
        <title>The Noncontiguous Finished genome of Jonquetella anthropi DSM 22815.</title>
        <authorList>
            <consortium name="US DOE Joint Genome Institute (JGI-PGF)"/>
            <person name="Lucas S."/>
            <person name="Copeland A."/>
            <person name="Lapidus A."/>
            <person name="Glavina del Rio T."/>
            <person name="Dalin E."/>
            <person name="Tice H."/>
            <person name="Bruce D."/>
            <person name="Goodwin L."/>
            <person name="Pitluck S."/>
            <person name="Peters L."/>
            <person name="Mikhailova N."/>
            <person name="Held B."/>
            <person name="Kyrpides N."/>
            <person name="Mavromatis K."/>
            <person name="Ivanova N."/>
            <person name="Markowitz V."/>
            <person name="Cheng J.-F."/>
            <person name="Hugenholtz P."/>
            <person name="Woyke T."/>
            <person name="Wu D."/>
            <person name="Gronow S."/>
            <person name="Wellnitz S."/>
            <person name="Brambilla E."/>
            <person name="Klenk H.-P."/>
            <person name="Eisen J.A."/>
        </authorList>
    </citation>
    <scope>NUCLEOTIDE SEQUENCE [LARGE SCALE GENOMIC DNA]</scope>
    <source>
        <strain evidence="4 5">DSM 22815</strain>
    </source>
</reference>
<dbReference type="Proteomes" id="UP000003806">
    <property type="component" value="Chromosome"/>
</dbReference>
<keyword evidence="1" id="KW-0285">Flavoprotein</keyword>
<keyword evidence="5" id="KW-1185">Reference proteome</keyword>
<dbReference type="AlphaFoldDB" id="H0ULB4"/>
<proteinExistence type="predicted"/>
<dbReference type="Pfam" id="PF07992">
    <property type="entry name" value="Pyr_redox_2"/>
    <property type="match status" value="1"/>
</dbReference>
<dbReference type="PANTHER" id="PTHR48105">
    <property type="entry name" value="THIOREDOXIN REDUCTASE 1-RELATED-RELATED"/>
    <property type="match status" value="1"/>
</dbReference>
<dbReference type="eggNOG" id="COG0492">
    <property type="taxonomic scope" value="Bacteria"/>
</dbReference>
<dbReference type="RefSeq" id="WP_008523098.1">
    <property type="nucleotide sequence ID" value="NZ_CM001376.1"/>
</dbReference>
<dbReference type="SUPFAM" id="SSF51905">
    <property type="entry name" value="FAD/NAD(P)-binding domain"/>
    <property type="match status" value="1"/>
</dbReference>
<dbReference type="STRING" id="885272.JonanDRAFT_1106"/>
<dbReference type="InterPro" id="IPR050097">
    <property type="entry name" value="Ferredoxin-NADP_redctase_2"/>
</dbReference>
<keyword evidence="2" id="KW-0560">Oxidoreductase</keyword>
<dbReference type="EMBL" id="CM001376">
    <property type="protein sequence ID" value="EHM13473.1"/>
    <property type="molecule type" value="Genomic_DNA"/>
</dbReference>
<evidence type="ECO:0000313" key="4">
    <source>
        <dbReference type="EMBL" id="EHM13473.1"/>
    </source>
</evidence>
<dbReference type="GO" id="GO:0016491">
    <property type="term" value="F:oxidoreductase activity"/>
    <property type="evidence" value="ECO:0007669"/>
    <property type="project" value="UniProtKB-KW"/>
</dbReference>
<dbReference type="HOGENOM" id="CLU_031864_5_3_0"/>
<accession>H0ULB4</accession>
<dbReference type="InterPro" id="IPR036188">
    <property type="entry name" value="FAD/NAD-bd_sf"/>
</dbReference>
<evidence type="ECO:0000313" key="5">
    <source>
        <dbReference type="Proteomes" id="UP000003806"/>
    </source>
</evidence>
<dbReference type="InterPro" id="IPR023753">
    <property type="entry name" value="FAD/NAD-binding_dom"/>
</dbReference>
<organism evidence="4 5">
    <name type="scientific">Jonquetella anthropi DSM 22815</name>
    <dbReference type="NCBI Taxonomy" id="885272"/>
    <lineage>
        <taxon>Bacteria</taxon>
        <taxon>Thermotogati</taxon>
        <taxon>Synergistota</taxon>
        <taxon>Synergistia</taxon>
        <taxon>Synergistales</taxon>
        <taxon>Dethiosulfovibrionaceae</taxon>
        <taxon>Jonquetella</taxon>
    </lineage>
</organism>
<evidence type="ECO:0000256" key="2">
    <source>
        <dbReference type="ARBA" id="ARBA00023002"/>
    </source>
</evidence>
<feature type="domain" description="FAD/NAD(P)-binding" evidence="3">
    <location>
        <begin position="3"/>
        <end position="286"/>
    </location>
</feature>
<dbReference type="PRINTS" id="PR00368">
    <property type="entry name" value="FADPNR"/>
</dbReference>
<name>H0ULB4_9BACT</name>
<dbReference type="PRINTS" id="PR00469">
    <property type="entry name" value="PNDRDTASEII"/>
</dbReference>
<sequence length="304" mass="31460">MKYDVAIVGGGPAGVSAALYARARGAKIVVLDKNGIGGLISRVSLVSHFLGVSEGLSGPQFAKLMAGQLERAGVEAAVDEVLRLEVQNGQIHLSGRKGQWEASAAVLATGTKPRRLGLSGEDELGVCGLGLDRLDDLSAKEIVVVGGSDGAAKEAIHLAGRTKEVHLVFIERELAAVSEFRLAIEKLPNVRTYPASRVTSISGGEKVQRVVIASDDGAQTVLRCDDEIPLFVCAGRLPQADLAPEKTSEGWAKCAPDMATSLPGVFVAGDMRDGALRQVAGAVRDGAVAGIAAAGWARAHGGLK</sequence>
<dbReference type="OrthoDB" id="9806179at2"/>
<evidence type="ECO:0000256" key="1">
    <source>
        <dbReference type="ARBA" id="ARBA00022630"/>
    </source>
</evidence>
<gene>
    <name evidence="4" type="ORF">JonanDRAFT_1106</name>
</gene>